<dbReference type="EMBL" id="JAVDRL010000006">
    <property type="protein sequence ID" value="MDR6531762.1"/>
    <property type="molecule type" value="Genomic_DNA"/>
</dbReference>
<protein>
    <submittedName>
        <fullName evidence="4">DNA-binding transcriptional MerR regulator</fullName>
    </submittedName>
</protein>
<dbReference type="InterPro" id="IPR009061">
    <property type="entry name" value="DNA-bd_dom_put_sf"/>
</dbReference>
<comment type="caution">
    <text evidence="4">The sequence shown here is derived from an EMBL/GenBank/DDBJ whole genome shotgun (WGS) entry which is preliminary data.</text>
</comment>
<dbReference type="InterPro" id="IPR000551">
    <property type="entry name" value="MerR-type_HTH_dom"/>
</dbReference>
<dbReference type="PROSITE" id="PS00552">
    <property type="entry name" value="HTH_MERR_1"/>
    <property type="match status" value="1"/>
</dbReference>
<evidence type="ECO:0000256" key="1">
    <source>
        <dbReference type="ARBA" id="ARBA00023125"/>
    </source>
</evidence>
<keyword evidence="1 4" id="KW-0238">DNA-binding</keyword>
<name>A0ABU1N001_9CAUL</name>
<dbReference type="GO" id="GO:0003677">
    <property type="term" value="F:DNA binding"/>
    <property type="evidence" value="ECO:0007669"/>
    <property type="project" value="UniProtKB-KW"/>
</dbReference>
<dbReference type="Gene3D" id="1.10.1660.10">
    <property type="match status" value="1"/>
</dbReference>
<reference evidence="4 5" key="1">
    <citation type="submission" date="2023-07" db="EMBL/GenBank/DDBJ databases">
        <title>Sorghum-associated microbial communities from plants grown in Nebraska, USA.</title>
        <authorList>
            <person name="Schachtman D."/>
        </authorList>
    </citation>
    <scope>NUCLEOTIDE SEQUENCE [LARGE SCALE GENOMIC DNA]</scope>
    <source>
        <strain evidence="4 5">DS2154</strain>
    </source>
</reference>
<dbReference type="PANTHER" id="PTHR30204:SF93">
    <property type="entry name" value="HTH MERR-TYPE DOMAIN-CONTAINING PROTEIN"/>
    <property type="match status" value="1"/>
</dbReference>
<dbReference type="SUPFAM" id="SSF46955">
    <property type="entry name" value="Putative DNA-binding domain"/>
    <property type="match status" value="1"/>
</dbReference>
<feature type="domain" description="HTH merR-type" evidence="3">
    <location>
        <begin position="19"/>
        <end position="84"/>
    </location>
</feature>
<dbReference type="PANTHER" id="PTHR30204">
    <property type="entry name" value="REDOX-CYCLING DRUG-SENSING TRANSCRIPTIONAL ACTIVATOR SOXR"/>
    <property type="match status" value="1"/>
</dbReference>
<keyword evidence="5" id="KW-1185">Reference proteome</keyword>
<dbReference type="Pfam" id="PF13411">
    <property type="entry name" value="MerR_1"/>
    <property type="match status" value="1"/>
</dbReference>
<evidence type="ECO:0000313" key="4">
    <source>
        <dbReference type="EMBL" id="MDR6531762.1"/>
    </source>
</evidence>
<proteinExistence type="predicted"/>
<dbReference type="RefSeq" id="WP_310031865.1">
    <property type="nucleotide sequence ID" value="NZ_JAVDRL010000006.1"/>
</dbReference>
<dbReference type="InterPro" id="IPR047057">
    <property type="entry name" value="MerR_fam"/>
</dbReference>
<dbReference type="Proteomes" id="UP001262754">
    <property type="component" value="Unassembled WGS sequence"/>
</dbReference>
<gene>
    <name evidence="4" type="ORF">J2800_002509</name>
</gene>
<dbReference type="SMART" id="SM00422">
    <property type="entry name" value="HTH_MERR"/>
    <property type="match status" value="1"/>
</dbReference>
<evidence type="ECO:0000256" key="2">
    <source>
        <dbReference type="SAM" id="MobiDB-lite"/>
    </source>
</evidence>
<accession>A0ABU1N001</accession>
<dbReference type="CDD" id="cd00592">
    <property type="entry name" value="HTH_MerR-like"/>
    <property type="match status" value="1"/>
</dbReference>
<organism evidence="4 5">
    <name type="scientific">Caulobacter rhizosphaerae</name>
    <dbReference type="NCBI Taxonomy" id="2010972"/>
    <lineage>
        <taxon>Bacteria</taxon>
        <taxon>Pseudomonadati</taxon>
        <taxon>Pseudomonadota</taxon>
        <taxon>Alphaproteobacteria</taxon>
        <taxon>Caulobacterales</taxon>
        <taxon>Caulobacteraceae</taxon>
        <taxon>Caulobacter</taxon>
    </lineage>
</organism>
<sequence length="156" mass="16706">MTGRPTPSAQAGPRRLVMIADLAEQLGVTARALRHYEDVGLIRSERTTGNARAYDLETVEILKAIVRLRQVDVPLAVIDGIVRQGSDPSAQALAIRQALDAVLADKKQALARVVALIKTMDIRDEGGPTTAPRSEPPRSGRFMRSAESAAAAREAG</sequence>
<evidence type="ECO:0000259" key="3">
    <source>
        <dbReference type="PROSITE" id="PS50937"/>
    </source>
</evidence>
<feature type="compositionally biased region" description="Low complexity" evidence="2">
    <location>
        <begin position="145"/>
        <end position="156"/>
    </location>
</feature>
<evidence type="ECO:0000313" key="5">
    <source>
        <dbReference type="Proteomes" id="UP001262754"/>
    </source>
</evidence>
<feature type="region of interest" description="Disordered" evidence="2">
    <location>
        <begin position="124"/>
        <end position="156"/>
    </location>
</feature>
<dbReference type="PROSITE" id="PS50937">
    <property type="entry name" value="HTH_MERR_2"/>
    <property type="match status" value="1"/>
</dbReference>